<dbReference type="RefSeq" id="WP_048100089.1">
    <property type="nucleotide sequence ID" value="NZ_JFZT01000048.1"/>
</dbReference>
<dbReference type="Gene3D" id="2.40.50.140">
    <property type="entry name" value="Nucleic acid-binding proteins"/>
    <property type="match status" value="1"/>
</dbReference>
<name>A0A031LJT6_9CREN</name>
<organism evidence="2 3">
    <name type="scientific">Candidatus Acidianus copahuensis</name>
    <dbReference type="NCBI Taxonomy" id="1160895"/>
    <lineage>
        <taxon>Archaea</taxon>
        <taxon>Thermoproteota</taxon>
        <taxon>Thermoprotei</taxon>
        <taxon>Sulfolobales</taxon>
        <taxon>Sulfolobaceae</taxon>
        <taxon>Acidianus</taxon>
    </lineage>
</organism>
<comment type="similarity">
    <text evidence="1">Belongs to the archaeal Rpo8 RNA polymerase subunit family.</text>
</comment>
<reference evidence="2 3" key="1">
    <citation type="submission" date="2014-03" db="EMBL/GenBank/DDBJ databases">
        <title>Draft genome sequence of the novel thermoacidophilic archaea Acidianus copahuensis ALE1 strain, isolated from Copahue volcanic area in Neuquen Argentina.</title>
        <authorList>
            <person name="Urbieta M.S."/>
            <person name="Rascovan N."/>
            <person name="Castro C."/>
            <person name="Revale S."/>
            <person name="Giaveno M.A."/>
            <person name="Vazquez M.P."/>
            <person name="Donati E.R."/>
        </authorList>
    </citation>
    <scope>NUCLEOTIDE SEQUENCE [LARGE SCALE GENOMIC DNA]</scope>
    <source>
        <strain evidence="2 3">ALE1</strain>
    </source>
</reference>
<keyword evidence="1 2" id="KW-0808">Transferase</keyword>
<keyword evidence="3" id="KW-1185">Reference proteome</keyword>
<dbReference type="EC" id="2.7.7.6" evidence="1"/>
<protein>
    <recommendedName>
        <fullName evidence="1">DNA-directed RNA polymerase subunit Rpo8</fullName>
        <ecNumber evidence="1">2.7.7.6</ecNumber>
    </recommendedName>
    <alternativeName>
        <fullName evidence="1">DNA-directed RNA polymerase, subunit G</fullName>
    </alternativeName>
</protein>
<keyword evidence="1 2" id="KW-0240">DNA-directed RNA polymerase</keyword>
<keyword evidence="1" id="KW-0963">Cytoplasm</keyword>
<evidence type="ECO:0000313" key="2">
    <source>
        <dbReference type="EMBL" id="EZQ03038.1"/>
    </source>
</evidence>
<dbReference type="InterPro" id="IPR012340">
    <property type="entry name" value="NA-bd_OB-fold"/>
</dbReference>
<dbReference type="GO" id="GO:0000428">
    <property type="term" value="C:DNA-directed RNA polymerase complex"/>
    <property type="evidence" value="ECO:0007669"/>
    <property type="project" value="UniProtKB-KW"/>
</dbReference>
<comment type="caution">
    <text evidence="2">The sequence shown here is derived from an EMBL/GenBank/DDBJ whole genome shotgun (WGS) entry which is preliminary data.</text>
</comment>
<dbReference type="InterPro" id="IPR031555">
    <property type="entry name" value="RNA_pol_Rpo8"/>
</dbReference>
<keyword evidence="1" id="KW-0804">Transcription</keyword>
<gene>
    <name evidence="1" type="primary">rpo8</name>
    <name evidence="1" type="synonym">rpoG</name>
    <name evidence="2" type="ORF">CM19_09325</name>
</gene>
<dbReference type="AlphaFoldDB" id="A0A031LJT6"/>
<comment type="subcellular location">
    <subcellularLocation>
        <location evidence="1">Cytoplasm</location>
    </subcellularLocation>
</comment>
<accession>A0A031LJT6</accession>
<evidence type="ECO:0000256" key="1">
    <source>
        <dbReference type="HAMAP-Rule" id="MF_00866"/>
    </source>
</evidence>
<evidence type="ECO:0000313" key="3">
    <source>
        <dbReference type="Proteomes" id="UP000024332"/>
    </source>
</evidence>
<dbReference type="HAMAP" id="MF_00866">
    <property type="entry name" value="RNApol_arch_Rpo8"/>
    <property type="match status" value="1"/>
</dbReference>
<keyword evidence="1 2" id="KW-0548">Nucleotidyltransferase</keyword>
<dbReference type="Proteomes" id="UP000024332">
    <property type="component" value="Unassembled WGS sequence"/>
</dbReference>
<dbReference type="GO" id="GO:0006351">
    <property type="term" value="P:DNA-templated transcription"/>
    <property type="evidence" value="ECO:0007669"/>
    <property type="project" value="UniProtKB-UniRule"/>
</dbReference>
<dbReference type="GO" id="GO:0005737">
    <property type="term" value="C:cytoplasm"/>
    <property type="evidence" value="ECO:0007669"/>
    <property type="project" value="UniProtKB-SubCell"/>
</dbReference>
<comment type="catalytic activity">
    <reaction evidence="1">
        <text>RNA(n) + a ribonucleoside 5'-triphosphate = RNA(n+1) + diphosphate</text>
        <dbReference type="Rhea" id="RHEA:21248"/>
        <dbReference type="Rhea" id="RHEA-COMP:14527"/>
        <dbReference type="Rhea" id="RHEA-COMP:17342"/>
        <dbReference type="ChEBI" id="CHEBI:33019"/>
        <dbReference type="ChEBI" id="CHEBI:61557"/>
        <dbReference type="ChEBI" id="CHEBI:140395"/>
        <dbReference type="EC" id="2.7.7.6"/>
    </reaction>
</comment>
<dbReference type="EMBL" id="JFZT01000048">
    <property type="protein sequence ID" value="EZQ03038.1"/>
    <property type="molecule type" value="Genomic_DNA"/>
</dbReference>
<dbReference type="Pfam" id="PF16992">
    <property type="entry name" value="RNA_pol_RpbG"/>
    <property type="match status" value="1"/>
</dbReference>
<comment type="subunit">
    <text evidence="1">Part of the RNA polymerase complex.</text>
</comment>
<proteinExistence type="inferred from homology"/>
<comment type="function">
    <text evidence="1">DNA-dependent RNA polymerase (RNAP) catalyzes the transcription of DNA into RNA using the four ribonucleoside triphosphates as substrates.</text>
</comment>
<dbReference type="GO" id="GO:0003899">
    <property type="term" value="F:DNA-directed RNA polymerase activity"/>
    <property type="evidence" value="ECO:0007669"/>
    <property type="project" value="UniProtKB-UniRule"/>
</dbReference>
<sequence>MQDLNSTEICKVEDIDRGALRELYVVKFVCDNGRKITMDIVNQINIFSKNNKYDIIISKNKPEFTQKDFCGHGYIVTQKSTEGKYVTIISLYGLLIRIESDKNFLEEKNLTITDHIYFCAKNANT</sequence>
<dbReference type="STRING" id="1160895.CM19_09325"/>